<organism evidence="3">
    <name type="scientific">Clandestinovirus</name>
    <dbReference type="NCBI Taxonomy" id="2831644"/>
    <lineage>
        <taxon>Viruses</taxon>
    </lineage>
</organism>
<sequence>MSEQRPQKRQKVDHSSIEDDTPTPDFFKLRPYGIDKQTAISWWESRTEDDGKVPWARDIIVNGQWQMGKKAYFVDTHIGVYQMIQSLPPPFRSFYELVGNQFGWARLFIDLDIKSAQLDGNDPKDHSHVDALVRLVIETIVININADFNLNVKPADFFLTCAGYKHDNDPSKCKNSIHITCPEVVFEYNQELGKWLMDKVAPSLPKDTLDTSVYGQGVLRIPYTTKGGESRPLMPYVVTFPDGSSTANVNDYGEASYWVRCLMKTFECPGDSSPLRYATSGTRPIRNDEGKHDETLSLCTFTFGNAINMQLSTEAKETIIEGLQVLLPTINWSSTTFKCFASDKSQRMILCIRPVNKTTCLVTGVQHKESQSYIVLSREGYMCKCYNPDHSGTVKKYPTHSAIKELVRLINHFHNDHCLRTLLENVQPKKPLYLPTNNNHDEQSLVLLEENPSLQHIPYEPLSIHKRLTYYVDANMKLGKSGECRLQLSELLIKKPTTRFIFLVHRRALAHHTFAKVNDLVVKPLLDKGLPLLPFENYLDTPSDRPLNYSCVVSIESQRRLNLDIDVDLLILDEVESILPQTTADTNRKNEAREAQNNTIFNRLITDTPHVWCFDAELSEETKWYFEQTRPNSFIVYHQNMFQNWSDIKVVLYPNNYAMLYAFAQKMANDDRRVYGCFAQKRFMNETAKPLIEWLSQSRGFKAQFYDSDTDEIIKKDHLSDVDHKWTEYDVICTTSTIQAGTSFEKEHFDHVFGFFGGLHGLIVQDMLQMLGRVRNVGCKEVHLALNLPLIADPTSQKPFITDYELVERGLLSGKGYRSRSEYPNVTPSYFVNIHSIVKSNKSKNRSVAMVIERFKQMGCSIELAPWVPQRGDIESFVAEMRSISSEAKDCRMNMLISSPELDADQSEELMIKLKTGVGLTMEQKCSLFKYSLRKFYDYHDDLDPEWVATYSRPKTKRLFVINRFLLHGTMKGQTSNQFVQAFKDHEHHVQKRYEMLLAGGELGKHFQSLQLEFVAKVCIKLGIMFPDVSTIPNIELTYKEFDKMTDEWLIPSIRQFSEDNQRPFFPSSMTAGPIFYPKNCKMETIDNAMQGKSNKIRTFLWNIVLSFIGLEFAPKNRKAQKVILSRTVQFSYDTTKNTQPKVTPMEMMTHQKCLLDDIE</sequence>
<keyword evidence="3" id="KW-0547">Nucleotide-binding</keyword>
<dbReference type="GO" id="GO:0006260">
    <property type="term" value="P:DNA replication"/>
    <property type="evidence" value="ECO:0007669"/>
    <property type="project" value="InterPro"/>
</dbReference>
<keyword evidence="3" id="KW-0067">ATP-binding</keyword>
<dbReference type="GO" id="GO:0004386">
    <property type="term" value="F:helicase activity"/>
    <property type="evidence" value="ECO:0007669"/>
    <property type="project" value="UniProtKB-KW"/>
</dbReference>
<evidence type="ECO:0000259" key="2">
    <source>
        <dbReference type="Pfam" id="PF02399"/>
    </source>
</evidence>
<name>A0A8F8PMB8_9VIRU</name>
<evidence type="ECO:0000256" key="1">
    <source>
        <dbReference type="SAM" id="MobiDB-lite"/>
    </source>
</evidence>
<keyword evidence="3" id="KW-0378">Hydrolase</keyword>
<reference evidence="3" key="1">
    <citation type="submission" date="2021-06" db="EMBL/GenBank/DDBJ databases">
        <authorList>
            <person name="Rolland C."/>
        </authorList>
    </citation>
    <scope>NUCLEOTIDE SEQUENCE</scope>
    <source>
        <strain evidence="3">347.936635</strain>
    </source>
</reference>
<dbReference type="Pfam" id="PF02399">
    <property type="entry name" value="Herpes_ori_bp"/>
    <property type="match status" value="1"/>
</dbReference>
<evidence type="ECO:0000313" key="3">
    <source>
        <dbReference type="EMBL" id="QYA18380.1"/>
    </source>
</evidence>
<keyword evidence="3" id="KW-0347">Helicase</keyword>
<dbReference type="EMBL" id="MZ420154">
    <property type="protein sequence ID" value="QYA18380.1"/>
    <property type="molecule type" value="Genomic_DNA"/>
</dbReference>
<dbReference type="InterPro" id="IPR003450">
    <property type="entry name" value="Replication_origin-bd"/>
</dbReference>
<protein>
    <submittedName>
        <fullName evidence="3">PrimPol/ATP-dependent RNA helicase</fullName>
    </submittedName>
</protein>
<proteinExistence type="predicted"/>
<feature type="region of interest" description="Disordered" evidence="1">
    <location>
        <begin position="1"/>
        <end position="25"/>
    </location>
</feature>
<feature type="domain" description="Replication origin-binding protein" evidence="2">
    <location>
        <begin position="719"/>
        <end position="789"/>
    </location>
</feature>
<accession>A0A8F8PMB8</accession>
<gene>
    <name evidence="3" type="ORF">KOM_12_110</name>
</gene>
<dbReference type="GO" id="GO:0005524">
    <property type="term" value="F:ATP binding"/>
    <property type="evidence" value="ECO:0007669"/>
    <property type="project" value="InterPro"/>
</dbReference>
<dbReference type="GO" id="GO:0003688">
    <property type="term" value="F:DNA replication origin binding"/>
    <property type="evidence" value="ECO:0007669"/>
    <property type="project" value="InterPro"/>
</dbReference>